<proteinExistence type="predicted"/>
<gene>
    <name evidence="2" type="ORF">DBZ45_07575</name>
</gene>
<comment type="caution">
    <text evidence="2">The sequence shown here is derived from an EMBL/GenBank/DDBJ whole genome shotgun (WGS) entry which is preliminary data.</text>
</comment>
<evidence type="ECO:0000259" key="1">
    <source>
        <dbReference type="Pfam" id="PF03364"/>
    </source>
</evidence>
<dbReference type="EMBL" id="QLNP01000064">
    <property type="protein sequence ID" value="RAM38033.1"/>
    <property type="molecule type" value="Genomic_DNA"/>
</dbReference>
<dbReference type="Pfam" id="PF03364">
    <property type="entry name" value="Polyketide_cyc"/>
    <property type="match status" value="1"/>
</dbReference>
<dbReference type="PANTHER" id="PTHR33824">
    <property type="entry name" value="POLYKETIDE CYCLASE/DEHYDRASE AND LIPID TRANSPORT SUPERFAMILY PROTEIN"/>
    <property type="match status" value="1"/>
</dbReference>
<dbReference type="AlphaFoldDB" id="A0A328HLY2"/>
<sequence length="159" mass="17975">METLQESVDVEVPVSTAYNQWTQFESFPRFMKGVESVEQIDETSLHFRTSVAGVKREYDAQILEQTPDRCIAWVSKDKPRNAGRVTFESLGEDLCRVNVELEWEPESLLERAGAAAHVDEQQVSSDLERFKEFIETRGIETGAWRAAVARGEVDSPGAH</sequence>
<dbReference type="Gene3D" id="3.30.530.20">
    <property type="match status" value="1"/>
</dbReference>
<dbReference type="InterPro" id="IPR047137">
    <property type="entry name" value="ORF3"/>
</dbReference>
<dbReference type="Proteomes" id="UP000249166">
    <property type="component" value="Unassembled WGS sequence"/>
</dbReference>
<protein>
    <submittedName>
        <fullName evidence="2">Cyclase</fullName>
    </submittedName>
</protein>
<accession>A0A328HLY2</accession>
<dbReference type="OrthoDB" id="3695445at2"/>
<dbReference type="CDD" id="cd07817">
    <property type="entry name" value="SRPBCC_8"/>
    <property type="match status" value="1"/>
</dbReference>
<name>A0A328HLY2_ARTGO</name>
<dbReference type="InterPro" id="IPR023393">
    <property type="entry name" value="START-like_dom_sf"/>
</dbReference>
<dbReference type="SUPFAM" id="SSF55961">
    <property type="entry name" value="Bet v1-like"/>
    <property type="match status" value="1"/>
</dbReference>
<evidence type="ECO:0000313" key="3">
    <source>
        <dbReference type="Proteomes" id="UP000249166"/>
    </source>
</evidence>
<reference evidence="2 3" key="1">
    <citation type="submission" date="2018-04" db="EMBL/GenBank/DDBJ databases">
        <title>Bacteria isolated from cave deposits of Manipur.</title>
        <authorList>
            <person name="Sahoo D."/>
            <person name="Sarangthem I."/>
            <person name="Nandeibam J."/>
        </authorList>
    </citation>
    <scope>NUCLEOTIDE SEQUENCE [LARGE SCALE GENOMIC DNA]</scope>
    <source>
        <strain evidence="3">mrc11</strain>
    </source>
</reference>
<dbReference type="InterPro" id="IPR005031">
    <property type="entry name" value="COQ10_START"/>
</dbReference>
<feature type="domain" description="Coenzyme Q-binding protein COQ10 START" evidence="1">
    <location>
        <begin position="10"/>
        <end position="109"/>
    </location>
</feature>
<organism evidence="2 3">
    <name type="scientific">Arthrobacter globiformis</name>
    <dbReference type="NCBI Taxonomy" id="1665"/>
    <lineage>
        <taxon>Bacteria</taxon>
        <taxon>Bacillati</taxon>
        <taxon>Actinomycetota</taxon>
        <taxon>Actinomycetes</taxon>
        <taxon>Micrococcales</taxon>
        <taxon>Micrococcaceae</taxon>
        <taxon>Arthrobacter</taxon>
    </lineage>
</organism>
<dbReference type="PANTHER" id="PTHR33824:SF7">
    <property type="entry name" value="POLYKETIDE CYCLASE_DEHYDRASE AND LIPID TRANSPORT SUPERFAMILY PROTEIN"/>
    <property type="match status" value="1"/>
</dbReference>
<evidence type="ECO:0000313" key="2">
    <source>
        <dbReference type="EMBL" id="RAM38033.1"/>
    </source>
</evidence>